<dbReference type="EMBL" id="WOFH01000012">
    <property type="protein sequence ID" value="MUN40786.1"/>
    <property type="molecule type" value="Genomic_DNA"/>
</dbReference>
<comment type="caution">
    <text evidence="1">The sequence shown here is derived from an EMBL/GenBank/DDBJ whole genome shotgun (WGS) entry which is preliminary data.</text>
</comment>
<gene>
    <name evidence="1" type="ORF">GNZ18_29895</name>
</gene>
<dbReference type="Proteomes" id="UP000432015">
    <property type="component" value="Unassembled WGS sequence"/>
</dbReference>
<keyword evidence="2" id="KW-1185">Reference proteome</keyword>
<evidence type="ECO:0000313" key="2">
    <source>
        <dbReference type="Proteomes" id="UP000432015"/>
    </source>
</evidence>
<name>A0A7K1L981_9ACTN</name>
<reference evidence="1 2" key="1">
    <citation type="submission" date="2019-11" db="EMBL/GenBank/DDBJ databases">
        <authorList>
            <person name="Cao P."/>
        </authorList>
    </citation>
    <scope>NUCLEOTIDE SEQUENCE [LARGE SCALE GENOMIC DNA]</scope>
    <source>
        <strain evidence="1 2">NEAU-AAG5</strain>
    </source>
</reference>
<evidence type="ECO:0000313" key="1">
    <source>
        <dbReference type="EMBL" id="MUN40786.1"/>
    </source>
</evidence>
<proteinExistence type="predicted"/>
<organism evidence="1 2">
    <name type="scientific">Actinomadura litoris</name>
    <dbReference type="NCBI Taxonomy" id="2678616"/>
    <lineage>
        <taxon>Bacteria</taxon>
        <taxon>Bacillati</taxon>
        <taxon>Actinomycetota</taxon>
        <taxon>Actinomycetes</taxon>
        <taxon>Streptosporangiales</taxon>
        <taxon>Thermomonosporaceae</taxon>
        <taxon>Actinomadura</taxon>
    </lineage>
</organism>
<sequence length="100" mass="11214">MSEHRLWVRDINRLQALGRTALPDLANDVNKTKFGIDSLNLNPAAFGENPIRVEMERAYEDARAQFSKQLQAAYAGLRDSGNAIAKAADHYREIEKKLAS</sequence>
<protein>
    <submittedName>
        <fullName evidence="1">Uncharacterized protein</fullName>
    </submittedName>
</protein>
<dbReference type="RefSeq" id="WP_156219965.1">
    <property type="nucleotide sequence ID" value="NZ_WOFH01000012.1"/>
</dbReference>
<accession>A0A7K1L981</accession>
<dbReference type="AlphaFoldDB" id="A0A7K1L981"/>